<evidence type="ECO:0000256" key="2">
    <source>
        <dbReference type="ARBA" id="ARBA00005745"/>
    </source>
</evidence>
<sequence>MKILQVNIFKLSSKNLTSAQMIHLLETLSNLLKSGFTLLESFEFINLYFKYRDKELKNKIIASIKSGETCYEVLNLIGYPNSITTQIYFSQKYGNLEDALEESIKYLKTNLSAKQQVIKAVQYPLLLCCIFMCMVVGLNYTVIPQFEQLYISMDVNLSFYQKFLTSMITSLPAFIIFFITILILIFVILTIVLLRIETSKKIIILSSIPLFNSYYKIFKTYQISNDLSLFYKNGVSLQDIVTTYIKQNDNEYLRFLGEFLMDKTNSGETLANSLAMMPCFQKDLIKFIKQGEKSAKLDIELKIYSSILINRFKEKSLLHTKIIQPIIFLFLGLFIVSLYLVIMLPMFQLMQNIK</sequence>
<evidence type="ECO:0000259" key="8">
    <source>
        <dbReference type="Pfam" id="PF00482"/>
    </source>
</evidence>
<evidence type="ECO:0000256" key="3">
    <source>
        <dbReference type="ARBA" id="ARBA00022475"/>
    </source>
</evidence>
<dbReference type="NCBIfam" id="NF041012">
    <property type="entry name" value="T4P_ComGB"/>
    <property type="match status" value="1"/>
</dbReference>
<dbReference type="PANTHER" id="PTHR30012:SF0">
    <property type="entry name" value="TYPE II SECRETION SYSTEM PROTEIN F-RELATED"/>
    <property type="match status" value="1"/>
</dbReference>
<keyword evidence="4 7" id="KW-0812">Transmembrane</keyword>
<dbReference type="Proteomes" id="UP000053523">
    <property type="component" value="Unassembled WGS sequence"/>
</dbReference>
<evidence type="ECO:0000256" key="4">
    <source>
        <dbReference type="ARBA" id="ARBA00022692"/>
    </source>
</evidence>
<keyword evidence="5 7" id="KW-1133">Transmembrane helix</keyword>
<evidence type="ECO:0000256" key="7">
    <source>
        <dbReference type="SAM" id="Phobius"/>
    </source>
</evidence>
<reference evidence="9 10" key="1">
    <citation type="submission" date="2017-12" db="EMBL/GenBank/DDBJ databases">
        <title>FDA dAtabase for Regulatory Grade micrObial Sequences (FDA-ARGOS): Supporting development and validation of Infectious Disease Dx tests.</title>
        <authorList>
            <person name="Hoffmann M."/>
            <person name="Allard M."/>
            <person name="Evans P."/>
            <person name="Brown E."/>
            <person name="Tallon L."/>
            <person name="Sadzewicz L."/>
            <person name="Sengamalay N."/>
            <person name="Ott S."/>
            <person name="Godinez A."/>
            <person name="Nagaraj S."/>
            <person name="Vavikolanu K."/>
            <person name="Aluvathingal J."/>
            <person name="Nadendla S."/>
            <person name="Sichtig H."/>
        </authorList>
    </citation>
    <scope>NUCLEOTIDE SEQUENCE [LARGE SCALE GENOMIC DNA]</scope>
    <source>
        <strain evidence="9 10">FDAARGOS_148</strain>
    </source>
</reference>
<dbReference type="Gene3D" id="1.20.81.30">
    <property type="entry name" value="Type II secretion system (T2SS), domain F"/>
    <property type="match status" value="2"/>
</dbReference>
<dbReference type="GO" id="GO:0005886">
    <property type="term" value="C:plasma membrane"/>
    <property type="evidence" value="ECO:0007669"/>
    <property type="project" value="UniProtKB-SubCell"/>
</dbReference>
<evidence type="ECO:0000313" key="10">
    <source>
        <dbReference type="Proteomes" id="UP000053523"/>
    </source>
</evidence>
<accession>A0A2K0A7T4</accession>
<feature type="transmembrane region" description="Helical" evidence="7">
    <location>
        <begin position="163"/>
        <end position="194"/>
    </location>
</feature>
<evidence type="ECO:0000256" key="5">
    <source>
        <dbReference type="ARBA" id="ARBA00022989"/>
    </source>
</evidence>
<protein>
    <submittedName>
        <fullName evidence="9">Type II secretion system F family protein</fullName>
    </submittedName>
</protein>
<organism evidence="9 10">
    <name type="scientific">Staphylococcus haemolyticus</name>
    <dbReference type="NCBI Taxonomy" id="1283"/>
    <lineage>
        <taxon>Bacteria</taxon>
        <taxon>Bacillati</taxon>
        <taxon>Bacillota</taxon>
        <taxon>Bacilli</taxon>
        <taxon>Bacillales</taxon>
        <taxon>Staphylococcaceae</taxon>
        <taxon>Staphylococcus</taxon>
    </lineage>
</organism>
<dbReference type="InterPro" id="IPR003004">
    <property type="entry name" value="GspF/PilC"/>
</dbReference>
<dbReference type="AlphaFoldDB" id="A0A2K0A7T4"/>
<comment type="similarity">
    <text evidence="2">Belongs to the GSP F family.</text>
</comment>
<evidence type="ECO:0000256" key="1">
    <source>
        <dbReference type="ARBA" id="ARBA00004651"/>
    </source>
</evidence>
<dbReference type="RefSeq" id="WP_037550623.1">
    <property type="nucleotide sequence ID" value="NZ_CAJCHG010000001.1"/>
</dbReference>
<dbReference type="Pfam" id="PF00482">
    <property type="entry name" value="T2SSF"/>
    <property type="match status" value="2"/>
</dbReference>
<keyword evidence="6 7" id="KW-0472">Membrane</keyword>
<dbReference type="InterPro" id="IPR042094">
    <property type="entry name" value="T2SS_GspF_sf"/>
</dbReference>
<proteinExistence type="inferred from homology"/>
<dbReference type="PRINTS" id="PR00812">
    <property type="entry name" value="BCTERIALGSPF"/>
</dbReference>
<comment type="caution">
    <text evidence="9">The sequence shown here is derived from an EMBL/GenBank/DDBJ whole genome shotgun (WGS) entry which is preliminary data.</text>
</comment>
<gene>
    <name evidence="9" type="ORF">AL503_010025</name>
</gene>
<comment type="subcellular location">
    <subcellularLocation>
        <location evidence="1">Cell membrane</location>
        <topology evidence="1">Multi-pass membrane protein</topology>
    </subcellularLocation>
</comment>
<feature type="domain" description="Type II secretion system protein GspF" evidence="8">
    <location>
        <begin position="25"/>
        <end position="144"/>
    </location>
</feature>
<dbReference type="InterPro" id="IPR047692">
    <property type="entry name" value="T4P_ComGB"/>
</dbReference>
<name>A0A2K0A7T4_STAHA</name>
<evidence type="ECO:0000256" key="6">
    <source>
        <dbReference type="ARBA" id="ARBA00023136"/>
    </source>
</evidence>
<keyword evidence="3" id="KW-1003">Cell membrane</keyword>
<feature type="transmembrane region" description="Helical" evidence="7">
    <location>
        <begin position="322"/>
        <end position="347"/>
    </location>
</feature>
<dbReference type="EMBL" id="LORN02000015">
    <property type="protein sequence ID" value="PNN21079.1"/>
    <property type="molecule type" value="Genomic_DNA"/>
</dbReference>
<dbReference type="InterPro" id="IPR018076">
    <property type="entry name" value="T2SS_GspF_dom"/>
</dbReference>
<dbReference type="PANTHER" id="PTHR30012">
    <property type="entry name" value="GENERAL SECRETION PATHWAY PROTEIN"/>
    <property type="match status" value="1"/>
</dbReference>
<feature type="domain" description="Type II secretion system protein GspF" evidence="8">
    <location>
        <begin position="225"/>
        <end position="345"/>
    </location>
</feature>
<evidence type="ECO:0000313" key="9">
    <source>
        <dbReference type="EMBL" id="PNN21079.1"/>
    </source>
</evidence>
<feature type="transmembrane region" description="Helical" evidence="7">
    <location>
        <begin position="123"/>
        <end position="143"/>
    </location>
</feature>